<evidence type="ECO:0000256" key="1">
    <source>
        <dbReference type="ARBA" id="ARBA00004132"/>
    </source>
</evidence>
<dbReference type="InterPro" id="IPR013809">
    <property type="entry name" value="ENTH"/>
</dbReference>
<dbReference type="GO" id="GO:0005545">
    <property type="term" value="F:1-phosphatidylinositol binding"/>
    <property type="evidence" value="ECO:0007669"/>
    <property type="project" value="InterPro"/>
</dbReference>
<dbReference type="InterPro" id="IPR014712">
    <property type="entry name" value="ANTH_dom_sf"/>
</dbReference>
<feature type="compositionally biased region" description="Basic and acidic residues" evidence="9">
    <location>
        <begin position="356"/>
        <end position="370"/>
    </location>
</feature>
<dbReference type="OMA" id="YDVTEMM"/>
<feature type="region of interest" description="Disordered" evidence="9">
    <location>
        <begin position="342"/>
        <end position="385"/>
    </location>
</feature>
<keyword evidence="8" id="KW-0968">Cytoplasmic vesicle</keyword>
<evidence type="ECO:0000256" key="7">
    <source>
        <dbReference type="ARBA" id="ARBA00023176"/>
    </source>
</evidence>
<dbReference type="CDD" id="cd16987">
    <property type="entry name" value="ANTH_N_AP180_plant"/>
    <property type="match status" value="1"/>
</dbReference>
<dbReference type="SUPFAM" id="SSF48464">
    <property type="entry name" value="ENTH/VHS domain"/>
    <property type="match status" value="1"/>
</dbReference>
<dbReference type="PANTHER" id="PTHR22951">
    <property type="entry name" value="CLATHRIN ASSEMBLY PROTEIN"/>
    <property type="match status" value="1"/>
</dbReference>
<evidence type="ECO:0000256" key="5">
    <source>
        <dbReference type="ARBA" id="ARBA00023034"/>
    </source>
</evidence>
<evidence type="ECO:0000256" key="8">
    <source>
        <dbReference type="ARBA" id="ARBA00023329"/>
    </source>
</evidence>
<evidence type="ECO:0000256" key="9">
    <source>
        <dbReference type="SAM" id="MobiDB-lite"/>
    </source>
</evidence>
<dbReference type="InterPro" id="IPR011417">
    <property type="entry name" value="ANTH_dom"/>
</dbReference>
<feature type="compositionally biased region" description="Basic and acidic residues" evidence="9">
    <location>
        <begin position="174"/>
        <end position="185"/>
    </location>
</feature>
<dbReference type="FunFam" id="1.20.58.150:FF:000005">
    <property type="entry name" value="putative clathrin assembly protein At2g25430"/>
    <property type="match status" value="1"/>
</dbReference>
<keyword evidence="5" id="KW-0333">Golgi apparatus</keyword>
<dbReference type="InterPro" id="IPR008942">
    <property type="entry name" value="ENTH_VHS"/>
</dbReference>
<dbReference type="InterPro" id="IPR045192">
    <property type="entry name" value="AP180-like"/>
</dbReference>
<dbReference type="SMART" id="SM00273">
    <property type="entry name" value="ENTH"/>
    <property type="match status" value="1"/>
</dbReference>
<feature type="domain" description="ENTH" evidence="10">
    <location>
        <begin position="26"/>
        <end position="161"/>
    </location>
</feature>
<dbReference type="InterPro" id="IPR048050">
    <property type="entry name" value="ANTH_N_plant"/>
</dbReference>
<sequence>MAPVQVRIRNAIGLLKDRTSISIAKVASVGTPDLEVAIVKATSHEEVPSDDRYVQVVINLTSFSPAHVNACVCNIERRLSKTRNWVVAIKCLFLAHRLLRDGDPAFENELMLSRRKGMRVLNVSDFRAEHSNGWDFSSFVHAYGRYLDNRLDCSSFGSFGARRKSSRRPSFKTSKYDYSDSTHHSDDYDLSCTNSEMRDFETEKSRSFKDMKLSELLETFPLFQRLLEKVVACRPTGPAKVNRLVNVALYGVIRESFVLYADVQEGLNILHDAYIHMDSPERAKVLAIYVRAAKQMEELDSFFNFCKDLELCKRKDYPVVEAVSGTLLDEMENLLRDAGRHNREVSPESGLCSTQKEGKHADFESRKESPDLVEETSIPMPEVKPSDAPIAPVSNDSAIFVDIQQPTISQEELSNKLALALFTTSHTNVEEKWNPFQEADVSHSHKIGASNSTTGWELALTESQSEVPKQSQATLAGGFDHLLLESLYDQGDLQNAISTAALAGSASSVALSSRPASNFLALPAPPGASDASFCDPFSASESVPPPTYVQMSDMEHKQHLLVQEQQEWIRFQQGGMQGFSGLNKSSTNPFAGPFQPAAYSIAYHKSNPFCV</sequence>
<keyword evidence="7" id="KW-0168">Coated pit</keyword>
<comment type="caution">
    <text evidence="11">The sequence shown here is derived from an EMBL/GenBank/DDBJ whole genome shotgun (WGS) entry which is preliminary data.</text>
</comment>
<dbReference type="AlphaFoldDB" id="A0A8T2UR29"/>
<dbReference type="Pfam" id="PF07651">
    <property type="entry name" value="ANTH"/>
    <property type="match status" value="1"/>
</dbReference>
<evidence type="ECO:0000313" key="12">
    <source>
        <dbReference type="Proteomes" id="UP000825935"/>
    </source>
</evidence>
<evidence type="ECO:0000313" key="11">
    <source>
        <dbReference type="EMBL" id="KAH7438607.1"/>
    </source>
</evidence>
<feature type="region of interest" description="Disordered" evidence="9">
    <location>
        <begin position="160"/>
        <end position="185"/>
    </location>
</feature>
<evidence type="ECO:0000256" key="2">
    <source>
        <dbReference type="ARBA" id="ARBA00004555"/>
    </source>
</evidence>
<dbReference type="SUPFAM" id="SSF89009">
    <property type="entry name" value="GAT-like domain"/>
    <property type="match status" value="1"/>
</dbReference>
<dbReference type="OrthoDB" id="44015at2759"/>
<proteinExistence type="predicted"/>
<gene>
    <name evidence="11" type="ORF">KP509_04G022700</name>
</gene>
<dbReference type="GO" id="GO:0030136">
    <property type="term" value="C:clathrin-coated vesicle"/>
    <property type="evidence" value="ECO:0007669"/>
    <property type="project" value="UniProtKB-SubCell"/>
</dbReference>
<evidence type="ECO:0000259" key="10">
    <source>
        <dbReference type="PROSITE" id="PS50942"/>
    </source>
</evidence>
<reference evidence="11" key="1">
    <citation type="submission" date="2021-08" db="EMBL/GenBank/DDBJ databases">
        <title>WGS assembly of Ceratopteris richardii.</title>
        <authorList>
            <person name="Marchant D.B."/>
            <person name="Chen G."/>
            <person name="Jenkins J."/>
            <person name="Shu S."/>
            <person name="Leebens-Mack J."/>
            <person name="Grimwood J."/>
            <person name="Schmutz J."/>
            <person name="Soltis P."/>
            <person name="Soltis D."/>
            <person name="Chen Z.-H."/>
        </authorList>
    </citation>
    <scope>NUCLEOTIDE SEQUENCE</scope>
    <source>
        <strain evidence="11">Whitten #5841</strain>
        <tissue evidence="11">Leaf</tissue>
    </source>
</reference>
<accession>A0A8T2UR29</accession>
<dbReference type="PROSITE" id="PS50942">
    <property type="entry name" value="ENTH"/>
    <property type="match status" value="1"/>
</dbReference>
<dbReference type="GO" id="GO:0005905">
    <property type="term" value="C:clathrin-coated pit"/>
    <property type="evidence" value="ECO:0007669"/>
    <property type="project" value="UniProtKB-SubCell"/>
</dbReference>
<dbReference type="GO" id="GO:0005794">
    <property type="term" value="C:Golgi apparatus"/>
    <property type="evidence" value="ECO:0007669"/>
    <property type="project" value="UniProtKB-SubCell"/>
</dbReference>
<protein>
    <recommendedName>
        <fullName evidence="10">ENTH domain-containing protein</fullName>
    </recommendedName>
</protein>
<dbReference type="PANTHER" id="PTHR22951:SF13">
    <property type="entry name" value="ASSEMBLY PROTEIN, PUTATIVE, EXPRESSED-RELATED"/>
    <property type="match status" value="1"/>
</dbReference>
<feature type="compositionally biased region" description="Basic residues" evidence="9">
    <location>
        <begin position="161"/>
        <end position="170"/>
    </location>
</feature>
<keyword evidence="6" id="KW-0472">Membrane</keyword>
<evidence type="ECO:0000256" key="4">
    <source>
        <dbReference type="ARBA" id="ARBA00022583"/>
    </source>
</evidence>
<dbReference type="GO" id="GO:0032050">
    <property type="term" value="F:clathrin heavy chain binding"/>
    <property type="evidence" value="ECO:0007669"/>
    <property type="project" value="TreeGrafter"/>
</dbReference>
<evidence type="ECO:0000256" key="3">
    <source>
        <dbReference type="ARBA" id="ARBA00004600"/>
    </source>
</evidence>
<name>A0A8T2UR29_CERRI</name>
<dbReference type="GO" id="GO:0000149">
    <property type="term" value="F:SNARE binding"/>
    <property type="evidence" value="ECO:0007669"/>
    <property type="project" value="TreeGrafter"/>
</dbReference>
<dbReference type="Gene3D" id="1.20.58.150">
    <property type="entry name" value="ANTH domain"/>
    <property type="match status" value="1"/>
</dbReference>
<dbReference type="Proteomes" id="UP000825935">
    <property type="component" value="Chromosome 4"/>
</dbReference>
<keyword evidence="4" id="KW-0254">Endocytosis</keyword>
<dbReference type="Gene3D" id="1.25.40.90">
    <property type="match status" value="1"/>
</dbReference>
<dbReference type="GO" id="GO:0072583">
    <property type="term" value="P:clathrin-dependent endocytosis"/>
    <property type="evidence" value="ECO:0007669"/>
    <property type="project" value="InterPro"/>
</dbReference>
<dbReference type="GO" id="GO:0048268">
    <property type="term" value="P:clathrin coat assembly"/>
    <property type="evidence" value="ECO:0007669"/>
    <property type="project" value="InterPro"/>
</dbReference>
<keyword evidence="12" id="KW-1185">Reference proteome</keyword>
<evidence type="ECO:0000256" key="6">
    <source>
        <dbReference type="ARBA" id="ARBA00023136"/>
    </source>
</evidence>
<dbReference type="GO" id="GO:0006900">
    <property type="term" value="P:vesicle budding from membrane"/>
    <property type="evidence" value="ECO:0007669"/>
    <property type="project" value="TreeGrafter"/>
</dbReference>
<dbReference type="EMBL" id="CM035409">
    <property type="protein sequence ID" value="KAH7438607.1"/>
    <property type="molecule type" value="Genomic_DNA"/>
</dbReference>
<dbReference type="GO" id="GO:0005546">
    <property type="term" value="F:phosphatidylinositol-4,5-bisphosphate binding"/>
    <property type="evidence" value="ECO:0007669"/>
    <property type="project" value="TreeGrafter"/>
</dbReference>
<organism evidence="11 12">
    <name type="scientific">Ceratopteris richardii</name>
    <name type="common">Triangle waterfern</name>
    <dbReference type="NCBI Taxonomy" id="49495"/>
    <lineage>
        <taxon>Eukaryota</taxon>
        <taxon>Viridiplantae</taxon>
        <taxon>Streptophyta</taxon>
        <taxon>Embryophyta</taxon>
        <taxon>Tracheophyta</taxon>
        <taxon>Polypodiopsida</taxon>
        <taxon>Polypodiidae</taxon>
        <taxon>Polypodiales</taxon>
        <taxon>Pteridineae</taxon>
        <taxon>Pteridaceae</taxon>
        <taxon>Parkerioideae</taxon>
        <taxon>Ceratopteris</taxon>
    </lineage>
</organism>
<comment type="subcellular location">
    <subcellularLocation>
        <location evidence="1">Cytoplasmic vesicle</location>
        <location evidence="1">Clathrin-coated vesicle</location>
    </subcellularLocation>
    <subcellularLocation>
        <location evidence="2">Golgi apparatus</location>
    </subcellularLocation>
    <subcellularLocation>
        <location evidence="3">Membrane</location>
        <location evidence="3">Clathrin-coated pit</location>
    </subcellularLocation>
</comment>